<name>A0A1J0ETR3_9PSED</name>
<dbReference type="EMBL" id="CP017887">
    <property type="protein sequence ID" value="APC19497.1"/>
    <property type="molecule type" value="Genomic_DNA"/>
</dbReference>
<dbReference type="AlphaFoldDB" id="A0A1J0ETR3"/>
<protein>
    <submittedName>
        <fullName evidence="1">Uncharacterized protein</fullName>
    </submittedName>
</protein>
<evidence type="ECO:0000313" key="1">
    <source>
        <dbReference type="EMBL" id="APC19497.1"/>
    </source>
</evidence>
<sequence>MVEIQMVDGHSTPMLFCDVCGERIEDAGKAAVVFESFRPNGERVKTLHVHKGSIDGKTCHHEADLIIQSGGGTPGWQEWKRYLCDLAHNVAFPASVMVDYDK</sequence>
<gene>
    <name evidence="1" type="ORF">BLL42_27575</name>
</gene>
<dbReference type="GeneID" id="46912043"/>
<reference evidence="2" key="1">
    <citation type="submission" date="2016-10" db="EMBL/GenBank/DDBJ databases">
        <title>Pseudomonas frederiksbergensis ERGS4:02 complete genome.</title>
        <authorList>
            <person name="Kumar R."/>
            <person name="Acharya V."/>
            <person name="Singh D."/>
        </authorList>
    </citation>
    <scope>NUCLEOTIDE SEQUENCE [LARGE SCALE GENOMIC DNA]</scope>
    <source>
        <strain evidence="2">ERGS4:02</strain>
        <plasmid evidence="2">unnamed1</plasmid>
    </source>
</reference>
<dbReference type="OrthoDB" id="1683552at2"/>
<evidence type="ECO:0000313" key="2">
    <source>
        <dbReference type="Proteomes" id="UP000182567"/>
    </source>
</evidence>
<proteinExistence type="predicted"/>
<dbReference type="Proteomes" id="UP000182567">
    <property type="component" value="Plasmid unnamed1"/>
</dbReference>
<accession>A0A1J0ETR3</accession>
<geneLocation type="plasmid" evidence="1 2">
    <name>unnamed1</name>
</geneLocation>
<organism evidence="1 2">
    <name type="scientific">Pseudomonas frederiksbergensis</name>
    <dbReference type="NCBI Taxonomy" id="104087"/>
    <lineage>
        <taxon>Bacteria</taxon>
        <taxon>Pseudomonadati</taxon>
        <taxon>Pseudomonadota</taxon>
        <taxon>Gammaproteobacteria</taxon>
        <taxon>Pseudomonadales</taxon>
        <taxon>Pseudomonadaceae</taxon>
        <taxon>Pseudomonas</taxon>
    </lineage>
</organism>
<keyword evidence="1" id="KW-0614">Plasmid</keyword>
<dbReference type="RefSeq" id="WP_071556002.1">
    <property type="nucleotide sequence ID" value="NZ_CP017887.1"/>
</dbReference>